<keyword evidence="2" id="KW-0328">Glycosyltransferase</keyword>
<organism evidence="2 3">
    <name type="scientific">Denitrificimonas halotolerans</name>
    <dbReference type="NCBI Taxonomy" id="3098930"/>
    <lineage>
        <taxon>Bacteria</taxon>
        <taxon>Pseudomonadati</taxon>
        <taxon>Pseudomonadota</taxon>
        <taxon>Gammaproteobacteria</taxon>
        <taxon>Pseudomonadales</taxon>
        <taxon>Pseudomonadaceae</taxon>
        <taxon>Denitrificimonas</taxon>
    </lineage>
</organism>
<comment type="caution">
    <text evidence="2">The sequence shown here is derived from an EMBL/GenBank/DDBJ whole genome shotgun (WGS) entry which is preliminary data.</text>
</comment>
<dbReference type="SUPFAM" id="SSF53756">
    <property type="entry name" value="UDP-Glycosyltransferase/glycogen phosphorylase"/>
    <property type="match status" value="1"/>
</dbReference>
<dbReference type="EMBL" id="JAXIVU010000003">
    <property type="protein sequence ID" value="MDY7218789.1"/>
    <property type="molecule type" value="Genomic_DNA"/>
</dbReference>
<dbReference type="Proteomes" id="UP001294570">
    <property type="component" value="Unassembled WGS sequence"/>
</dbReference>
<gene>
    <name evidence="2" type="ORF">TOI97_04285</name>
</gene>
<protein>
    <submittedName>
        <fullName evidence="2">Glycosyltransferase</fullName>
        <ecNumber evidence="2">2.4.-.-</ecNumber>
    </submittedName>
</protein>
<dbReference type="InterPro" id="IPR001296">
    <property type="entry name" value="Glyco_trans_1"/>
</dbReference>
<name>A0ABU5GPJ6_9GAMM</name>
<reference evidence="2 3" key="1">
    <citation type="submission" date="2023-12" db="EMBL/GenBank/DDBJ databases">
        <title>Denitrificimonas halotolerans sp. nov.,a novel species isolated from landfill leachate.</title>
        <authorList>
            <person name="Wang S."/>
        </authorList>
    </citation>
    <scope>NUCLEOTIDE SEQUENCE [LARGE SCALE GENOMIC DNA]</scope>
    <source>
        <strain evidence="2 3">JX-1</strain>
    </source>
</reference>
<proteinExistence type="predicted"/>
<sequence length="376" mass="43637">MSKILIIDTAWPINTRTERFKNTLSDYFNVTVVAWNRGAKSSQAVPASHYVLENELGYGNKIKKIFSLPKFIRYISKIKKIENPDIIFASHWDSLLCAVSIKVFSRNKIKIIYDCLDLPTSNNKAISLFLKLLERACLRHVSFTIFASRFFKELYPSSLNSYTFENYPSKKALDFDSIQPKWFLDFKENKPESGKNVSWVGVVRYYEILENILKAIVGTSICFYVFGDGPELKKLQKKVKTLNLENQVVFFGRYSPSDLKYIYELADLVWAAYPTNDFNAIYAISNKYFECSYFSKIPIFSKNTMMAKELVKEYSNVVVVDEYNVDDIRNKIKKGLASLSVSYVKYEPDTFWEEKEDLFIDYLKESLNISGKYNAS</sequence>
<dbReference type="GO" id="GO:0016757">
    <property type="term" value="F:glycosyltransferase activity"/>
    <property type="evidence" value="ECO:0007669"/>
    <property type="project" value="UniProtKB-KW"/>
</dbReference>
<evidence type="ECO:0000313" key="2">
    <source>
        <dbReference type="EMBL" id="MDY7218789.1"/>
    </source>
</evidence>
<evidence type="ECO:0000313" key="3">
    <source>
        <dbReference type="Proteomes" id="UP001294570"/>
    </source>
</evidence>
<dbReference type="RefSeq" id="WP_321552883.1">
    <property type="nucleotide sequence ID" value="NZ_JAXIVU010000003.1"/>
</dbReference>
<dbReference type="Pfam" id="PF00534">
    <property type="entry name" value="Glycos_transf_1"/>
    <property type="match status" value="1"/>
</dbReference>
<dbReference type="Gene3D" id="3.40.50.2000">
    <property type="entry name" value="Glycogen Phosphorylase B"/>
    <property type="match status" value="2"/>
</dbReference>
<keyword evidence="3" id="KW-1185">Reference proteome</keyword>
<evidence type="ECO:0000259" key="1">
    <source>
        <dbReference type="Pfam" id="PF00534"/>
    </source>
</evidence>
<accession>A0ABU5GPJ6</accession>
<dbReference type="EC" id="2.4.-.-" evidence="2"/>
<keyword evidence="2" id="KW-0808">Transferase</keyword>
<feature type="domain" description="Glycosyl transferase family 1" evidence="1">
    <location>
        <begin position="182"/>
        <end position="336"/>
    </location>
</feature>